<name>A0A1B2IDN6_9CAUD</name>
<dbReference type="Proteomes" id="UP000202923">
    <property type="component" value="Genome"/>
</dbReference>
<dbReference type="RefSeq" id="YP_009278643.1">
    <property type="nucleotide sequence ID" value="NC_031010.1"/>
</dbReference>
<reference evidence="2 3" key="1">
    <citation type="submission" date="2016-06" db="EMBL/GenBank/DDBJ databases">
        <authorList>
            <person name="Kjaerup R.B."/>
            <person name="Dalgaard T.S."/>
            <person name="Juul-Madsen H.R."/>
        </authorList>
    </citation>
    <scope>NUCLEOTIDE SEQUENCE [LARGE SCALE GENOMIC DNA]</scope>
</reference>
<evidence type="ECO:0000313" key="2">
    <source>
        <dbReference type="EMBL" id="ANZ49390.1"/>
    </source>
</evidence>
<evidence type="ECO:0000256" key="1">
    <source>
        <dbReference type="SAM" id="MobiDB-lite"/>
    </source>
</evidence>
<accession>A0A1B2IDN6</accession>
<protein>
    <submittedName>
        <fullName evidence="2">Uncharacterized protein</fullName>
    </submittedName>
</protein>
<dbReference type="OrthoDB" id="13382at10239"/>
<sequence length="219" mass="24040">MSHEYDAIKDKLTAEGRFHVERLLEMEEEMAPAISGASRFPESHFRRQGLPLLAMMLDDTFDPQLWAQYVGSMFVPLEVVSDNDYDDVLFTFPPVLYTGPSLRQVEGQASLSEESNEIYNQTLIMSSTGHSMMASLIKDTLGGIEDLSFRENTVRAYNTIKTLNFVFERYGLTGRVPMPEGLEETALRIAGKATPTKAAAAGTSAGSEGGYHGGGGEDL</sequence>
<dbReference type="EMBL" id="KX397369">
    <property type="protein sequence ID" value="ANZ49390.1"/>
    <property type="molecule type" value="Genomic_DNA"/>
</dbReference>
<evidence type="ECO:0000313" key="3">
    <source>
        <dbReference type="Proteomes" id="UP000202923"/>
    </source>
</evidence>
<organism evidence="2 3">
    <name type="scientific">Erwinia phage vB_EamM_Kwan</name>
    <dbReference type="NCBI Taxonomy" id="1883374"/>
    <lineage>
        <taxon>Viruses</taxon>
        <taxon>Duplodnaviria</taxon>
        <taxon>Heunggongvirae</taxon>
        <taxon>Uroviricota</taxon>
        <taxon>Caudoviricetes</taxon>
        <taxon>Chimalliviridae</taxon>
        <taxon>Wellingtonvirus</taxon>
        <taxon>Wellingtonvirus wellington</taxon>
    </lineage>
</organism>
<feature type="compositionally biased region" description="Low complexity" evidence="1">
    <location>
        <begin position="196"/>
        <end position="206"/>
    </location>
</feature>
<dbReference type="KEGG" id="vg:29061882"/>
<gene>
    <name evidence="2" type="ORF">KWAN_38</name>
</gene>
<feature type="compositionally biased region" description="Gly residues" evidence="1">
    <location>
        <begin position="207"/>
        <end position="219"/>
    </location>
</feature>
<proteinExistence type="predicted"/>
<feature type="region of interest" description="Disordered" evidence="1">
    <location>
        <begin position="196"/>
        <end position="219"/>
    </location>
</feature>
<dbReference type="GeneID" id="29061882"/>